<dbReference type="EMBL" id="JBHTLY010000002">
    <property type="protein sequence ID" value="MFD1201706.1"/>
    <property type="molecule type" value="Genomic_DNA"/>
</dbReference>
<keyword evidence="3 8" id="KW-0808">Transferase</keyword>
<evidence type="ECO:0000256" key="2">
    <source>
        <dbReference type="ARBA" id="ARBA00022603"/>
    </source>
</evidence>
<sequence length="213" mass="20882">MTEPLAWATADIIGHSFLAIWSPEDDTVRAAGFWATGAGVAGAGAAGAGAAGAGAAGAGAAGAGAAGAGVADPTVDPLWERLRASNPVLAGRGLAPAPAATGAVPAALAAYAAGDLGAIDRLTVAQRETPFRGEVWRALRQVAPGRAVTYSELAALAGRPAAVRAAASGCATNLVALIVPCHRIVRADGGFGGYLFGTEVKQRLLAHEAAAGR</sequence>
<evidence type="ECO:0000313" key="8">
    <source>
        <dbReference type="EMBL" id="MFD1201706.1"/>
    </source>
</evidence>
<evidence type="ECO:0000256" key="1">
    <source>
        <dbReference type="ARBA" id="ARBA00001286"/>
    </source>
</evidence>
<keyword evidence="9" id="KW-1185">Reference proteome</keyword>
<evidence type="ECO:0000256" key="5">
    <source>
        <dbReference type="ARBA" id="ARBA00023204"/>
    </source>
</evidence>
<keyword evidence="4" id="KW-0227">DNA damage</keyword>
<reference evidence="9" key="1">
    <citation type="journal article" date="2019" name="Int. J. Syst. Evol. Microbiol.">
        <title>The Global Catalogue of Microorganisms (GCM) 10K type strain sequencing project: providing services to taxonomists for standard genome sequencing and annotation.</title>
        <authorList>
            <consortium name="The Broad Institute Genomics Platform"/>
            <consortium name="The Broad Institute Genome Sequencing Center for Infectious Disease"/>
            <person name="Wu L."/>
            <person name="Ma J."/>
        </authorList>
    </citation>
    <scope>NUCLEOTIDE SEQUENCE [LARGE SCALE GENOMIC DNA]</scope>
    <source>
        <strain evidence="9">CCUG 50213</strain>
    </source>
</reference>
<gene>
    <name evidence="8" type="ORF">ACFQ3U_07365</name>
</gene>
<dbReference type="PANTHER" id="PTHR10815">
    <property type="entry name" value="METHYLATED-DNA--PROTEIN-CYSTEINE METHYLTRANSFERASE"/>
    <property type="match status" value="1"/>
</dbReference>
<dbReference type="Pfam" id="PF01035">
    <property type="entry name" value="DNA_binding_1"/>
    <property type="match status" value="1"/>
</dbReference>
<dbReference type="InterPro" id="IPR036217">
    <property type="entry name" value="MethylDNA_cys_MeTrfase_DNAb"/>
</dbReference>
<dbReference type="RefSeq" id="WP_343957712.1">
    <property type="nucleotide sequence ID" value="NZ_BAAAKZ010000002.1"/>
</dbReference>
<dbReference type="Gene3D" id="1.10.10.10">
    <property type="entry name" value="Winged helix-like DNA-binding domain superfamily/Winged helix DNA-binding domain"/>
    <property type="match status" value="1"/>
</dbReference>
<dbReference type="InterPro" id="IPR036388">
    <property type="entry name" value="WH-like_DNA-bd_sf"/>
</dbReference>
<proteinExistence type="predicted"/>
<dbReference type="InterPro" id="IPR014048">
    <property type="entry name" value="MethylDNA_cys_MeTrfase_DNA-bd"/>
</dbReference>
<protein>
    <submittedName>
        <fullName evidence="8">Methylated-DNA--[protein]-cysteine S-methyltransferase</fullName>
        <ecNumber evidence="8">2.1.1.63</ecNumber>
    </submittedName>
</protein>
<comment type="caution">
    <text evidence="8">The sequence shown here is derived from an EMBL/GenBank/DDBJ whole genome shotgun (WGS) entry which is preliminary data.</text>
</comment>
<comment type="catalytic activity">
    <reaction evidence="6">
        <text>a 6-O-methyl-2'-deoxyguanosine in DNA + L-cysteinyl-[protein] = S-methyl-L-cysteinyl-[protein] + a 2'-deoxyguanosine in DNA</text>
        <dbReference type="Rhea" id="RHEA:24000"/>
        <dbReference type="Rhea" id="RHEA-COMP:10131"/>
        <dbReference type="Rhea" id="RHEA-COMP:10132"/>
        <dbReference type="Rhea" id="RHEA-COMP:11367"/>
        <dbReference type="Rhea" id="RHEA-COMP:11368"/>
        <dbReference type="ChEBI" id="CHEBI:29950"/>
        <dbReference type="ChEBI" id="CHEBI:82612"/>
        <dbReference type="ChEBI" id="CHEBI:85445"/>
        <dbReference type="ChEBI" id="CHEBI:85448"/>
        <dbReference type="EC" id="2.1.1.63"/>
    </reaction>
</comment>
<evidence type="ECO:0000256" key="6">
    <source>
        <dbReference type="ARBA" id="ARBA00049348"/>
    </source>
</evidence>
<evidence type="ECO:0000256" key="3">
    <source>
        <dbReference type="ARBA" id="ARBA00022679"/>
    </source>
</evidence>
<dbReference type="NCBIfam" id="TIGR00589">
    <property type="entry name" value="ogt"/>
    <property type="match status" value="1"/>
</dbReference>
<feature type="domain" description="Methylated-DNA-[protein]-cysteine S-methyltransferase DNA binding" evidence="7">
    <location>
        <begin position="130"/>
        <end position="209"/>
    </location>
</feature>
<evidence type="ECO:0000256" key="4">
    <source>
        <dbReference type="ARBA" id="ARBA00022763"/>
    </source>
</evidence>
<dbReference type="GO" id="GO:0032259">
    <property type="term" value="P:methylation"/>
    <property type="evidence" value="ECO:0007669"/>
    <property type="project" value="UniProtKB-KW"/>
</dbReference>
<dbReference type="InterPro" id="IPR001497">
    <property type="entry name" value="MethylDNA_cys_MeTrfase_AS"/>
</dbReference>
<accession>A0ABW3TM05</accession>
<keyword evidence="5" id="KW-0234">DNA repair</keyword>
<evidence type="ECO:0000259" key="7">
    <source>
        <dbReference type="Pfam" id="PF01035"/>
    </source>
</evidence>
<dbReference type="SUPFAM" id="SSF46767">
    <property type="entry name" value="Methylated DNA-protein cysteine methyltransferase, C-terminal domain"/>
    <property type="match status" value="1"/>
</dbReference>
<dbReference type="EC" id="2.1.1.63" evidence="8"/>
<organism evidence="8 9">
    <name type="scientific">Leucobacter albus</name>
    <dbReference type="NCBI Taxonomy" id="272210"/>
    <lineage>
        <taxon>Bacteria</taxon>
        <taxon>Bacillati</taxon>
        <taxon>Actinomycetota</taxon>
        <taxon>Actinomycetes</taxon>
        <taxon>Micrococcales</taxon>
        <taxon>Microbacteriaceae</taxon>
        <taxon>Leucobacter</taxon>
    </lineage>
</organism>
<evidence type="ECO:0000313" key="9">
    <source>
        <dbReference type="Proteomes" id="UP001597181"/>
    </source>
</evidence>
<name>A0ABW3TM05_9MICO</name>
<dbReference type="PANTHER" id="PTHR10815:SF13">
    <property type="entry name" value="METHYLATED-DNA--PROTEIN-CYSTEINE METHYLTRANSFERASE"/>
    <property type="match status" value="1"/>
</dbReference>
<dbReference type="CDD" id="cd06445">
    <property type="entry name" value="ATase"/>
    <property type="match status" value="1"/>
</dbReference>
<dbReference type="Proteomes" id="UP001597181">
    <property type="component" value="Unassembled WGS sequence"/>
</dbReference>
<dbReference type="GO" id="GO:0003908">
    <property type="term" value="F:methylated-DNA-[protein]-cysteine S-methyltransferase activity"/>
    <property type="evidence" value="ECO:0007669"/>
    <property type="project" value="UniProtKB-EC"/>
</dbReference>
<comment type="catalytic activity">
    <reaction evidence="1">
        <text>a 4-O-methyl-thymidine in DNA + L-cysteinyl-[protein] = a thymidine in DNA + S-methyl-L-cysteinyl-[protein]</text>
        <dbReference type="Rhea" id="RHEA:53428"/>
        <dbReference type="Rhea" id="RHEA-COMP:10131"/>
        <dbReference type="Rhea" id="RHEA-COMP:10132"/>
        <dbReference type="Rhea" id="RHEA-COMP:13555"/>
        <dbReference type="Rhea" id="RHEA-COMP:13556"/>
        <dbReference type="ChEBI" id="CHEBI:29950"/>
        <dbReference type="ChEBI" id="CHEBI:82612"/>
        <dbReference type="ChEBI" id="CHEBI:137386"/>
        <dbReference type="ChEBI" id="CHEBI:137387"/>
        <dbReference type="EC" id="2.1.1.63"/>
    </reaction>
</comment>
<keyword evidence="2 8" id="KW-0489">Methyltransferase</keyword>
<dbReference type="PROSITE" id="PS00374">
    <property type="entry name" value="MGMT"/>
    <property type="match status" value="1"/>
</dbReference>